<gene>
    <name evidence="1" type="ORF">AAFF_G00097090</name>
</gene>
<accession>A0AAD7RVI6</accession>
<name>A0AAD7RVI6_9TELE</name>
<dbReference type="AlphaFoldDB" id="A0AAD7RVI6"/>
<sequence>MNSLLLLRPCDRGRVNPAECRGGVRADGGGSLGEAESRQSCLSRHFCKGERDRISTVDINGFVDALRCVQ</sequence>
<keyword evidence="2" id="KW-1185">Reference proteome</keyword>
<evidence type="ECO:0000313" key="1">
    <source>
        <dbReference type="EMBL" id="KAJ8391088.1"/>
    </source>
</evidence>
<protein>
    <submittedName>
        <fullName evidence="1">Uncharacterized protein</fullName>
    </submittedName>
</protein>
<dbReference type="EMBL" id="JAINUG010000162">
    <property type="protein sequence ID" value="KAJ8391088.1"/>
    <property type="molecule type" value="Genomic_DNA"/>
</dbReference>
<proteinExistence type="predicted"/>
<evidence type="ECO:0000313" key="2">
    <source>
        <dbReference type="Proteomes" id="UP001221898"/>
    </source>
</evidence>
<reference evidence="1" key="1">
    <citation type="journal article" date="2023" name="Science">
        <title>Genome structures resolve the early diversification of teleost fishes.</title>
        <authorList>
            <person name="Parey E."/>
            <person name="Louis A."/>
            <person name="Montfort J."/>
            <person name="Bouchez O."/>
            <person name="Roques C."/>
            <person name="Iampietro C."/>
            <person name="Lluch J."/>
            <person name="Castinel A."/>
            <person name="Donnadieu C."/>
            <person name="Desvignes T."/>
            <person name="Floi Bucao C."/>
            <person name="Jouanno E."/>
            <person name="Wen M."/>
            <person name="Mejri S."/>
            <person name="Dirks R."/>
            <person name="Jansen H."/>
            <person name="Henkel C."/>
            <person name="Chen W.J."/>
            <person name="Zahm M."/>
            <person name="Cabau C."/>
            <person name="Klopp C."/>
            <person name="Thompson A.W."/>
            <person name="Robinson-Rechavi M."/>
            <person name="Braasch I."/>
            <person name="Lecointre G."/>
            <person name="Bobe J."/>
            <person name="Postlethwait J.H."/>
            <person name="Berthelot C."/>
            <person name="Roest Crollius H."/>
            <person name="Guiguen Y."/>
        </authorList>
    </citation>
    <scope>NUCLEOTIDE SEQUENCE</scope>
    <source>
        <strain evidence="1">NC1722</strain>
    </source>
</reference>
<dbReference type="Proteomes" id="UP001221898">
    <property type="component" value="Unassembled WGS sequence"/>
</dbReference>
<comment type="caution">
    <text evidence="1">The sequence shown here is derived from an EMBL/GenBank/DDBJ whole genome shotgun (WGS) entry which is preliminary data.</text>
</comment>
<organism evidence="1 2">
    <name type="scientific">Aldrovandia affinis</name>
    <dbReference type="NCBI Taxonomy" id="143900"/>
    <lineage>
        <taxon>Eukaryota</taxon>
        <taxon>Metazoa</taxon>
        <taxon>Chordata</taxon>
        <taxon>Craniata</taxon>
        <taxon>Vertebrata</taxon>
        <taxon>Euteleostomi</taxon>
        <taxon>Actinopterygii</taxon>
        <taxon>Neopterygii</taxon>
        <taxon>Teleostei</taxon>
        <taxon>Notacanthiformes</taxon>
        <taxon>Halosauridae</taxon>
        <taxon>Aldrovandia</taxon>
    </lineage>
</organism>